<keyword evidence="2" id="KW-0614">Plasmid</keyword>
<geneLocation type="plasmid" evidence="3">
    <name>patcfbp5877b</name>
</geneLocation>
<protein>
    <submittedName>
        <fullName evidence="2">Carotenoid 1,2-hydratase</fullName>
    </submittedName>
</protein>
<evidence type="ECO:0000313" key="3">
    <source>
        <dbReference type="Proteomes" id="UP000298579"/>
    </source>
</evidence>
<proteinExistence type="predicted"/>
<sequence>MNGRNIVMPTKQGRLLDDDASFAELKIDRDVPQTWEDGFRLSKPFQSGAYEWWYADAHFSNGYFCIVAHNIEINADGEISAFIRLDIAKDGKKLSEQKISVNSNELQIADTHCDARMGPHFFRSEGGSLDRYHIFVDPDSAGGFGIDITLERTIPSYRPGTGRWDVDGRHFSWFCAVPGGRVTGRLFVDGAAIEVEGNGYHDHNWGNVAMDHILSGWLWGRAQVGETTIVAASVRFTNEVGGRETPLLYVTQGNLILVDAFNDAVTCLEGVKITHPDTGKPTSSDCIYLVDNGDLTASVRFDGQRTVIASYQFESSSEDWEAWYTRFPAKVSVELGKSDGATIRAADAGVLENMDFLGRAIAKAP</sequence>
<evidence type="ECO:0000259" key="1">
    <source>
        <dbReference type="Pfam" id="PF07143"/>
    </source>
</evidence>
<name>A0AAE6BIX4_AGRTU</name>
<dbReference type="Proteomes" id="UP000298579">
    <property type="component" value="Plasmid pAtCFBP5877b"/>
</dbReference>
<dbReference type="EMBL" id="CP039900">
    <property type="protein sequence ID" value="QCL82801.1"/>
    <property type="molecule type" value="Genomic_DNA"/>
</dbReference>
<dbReference type="Pfam" id="PF07143">
    <property type="entry name" value="CrtC"/>
    <property type="match status" value="1"/>
</dbReference>
<gene>
    <name evidence="2" type="ORF">CFBP5877_27265</name>
</gene>
<accession>A0AAE6BIX4</accession>
<organism evidence="2 3">
    <name type="scientific">Agrobacterium tumefaciens</name>
    <dbReference type="NCBI Taxonomy" id="358"/>
    <lineage>
        <taxon>Bacteria</taxon>
        <taxon>Pseudomonadati</taxon>
        <taxon>Pseudomonadota</taxon>
        <taxon>Alphaproteobacteria</taxon>
        <taxon>Hyphomicrobiales</taxon>
        <taxon>Rhizobiaceae</taxon>
        <taxon>Rhizobium/Agrobacterium group</taxon>
        <taxon>Agrobacterium</taxon>
        <taxon>Agrobacterium tumefaciens complex</taxon>
    </lineage>
</organism>
<evidence type="ECO:0000313" key="2">
    <source>
        <dbReference type="EMBL" id="QCL82801.1"/>
    </source>
</evidence>
<dbReference type="InterPro" id="IPR023374">
    <property type="entry name" value="AttH-like_dom_sf"/>
</dbReference>
<dbReference type="InterPro" id="IPR010791">
    <property type="entry name" value="AttH_dom"/>
</dbReference>
<dbReference type="AlphaFoldDB" id="A0AAE6BIX4"/>
<feature type="domain" description="AttH" evidence="1">
    <location>
        <begin position="84"/>
        <end position="207"/>
    </location>
</feature>
<reference evidence="2 3" key="1">
    <citation type="submission" date="2019-04" db="EMBL/GenBank/DDBJ databases">
        <title>Complete genome sequence of Agrobacterium tumefaciens CFBP5877.</title>
        <authorList>
            <person name="Huang Y.-Y."/>
            <person name="Chiang H.-Y."/>
            <person name="Chou L."/>
            <person name="Lai E.-M."/>
            <person name="Kuo C.-H."/>
        </authorList>
    </citation>
    <scope>NUCLEOTIDE SEQUENCE [LARGE SCALE GENOMIC DNA]</scope>
    <source>
        <strain evidence="2 3">CFBP5877</strain>
        <plasmid evidence="3">patcfbp5877b</plasmid>
    </source>
</reference>
<dbReference type="SUPFAM" id="SSF159245">
    <property type="entry name" value="AttH-like"/>
    <property type="match status" value="1"/>
</dbReference>
<dbReference type="Gene3D" id="2.40.370.10">
    <property type="entry name" value="AttH-like domain"/>
    <property type="match status" value="1"/>
</dbReference>